<evidence type="ECO:0000313" key="4">
    <source>
        <dbReference type="EMBL" id="MBB3809831.1"/>
    </source>
</evidence>
<keyword evidence="5" id="KW-1185">Reference proteome</keyword>
<comment type="caution">
    <text evidence="4">The sequence shown here is derived from an EMBL/GenBank/DDBJ whole genome shotgun (WGS) entry which is preliminary data.</text>
</comment>
<organism evidence="4 5">
    <name type="scientific">Pseudochelatococcus contaminans</name>
    <dbReference type="NCBI Taxonomy" id="1538103"/>
    <lineage>
        <taxon>Bacteria</taxon>
        <taxon>Pseudomonadati</taxon>
        <taxon>Pseudomonadota</taxon>
        <taxon>Alphaproteobacteria</taxon>
        <taxon>Hyphomicrobiales</taxon>
        <taxon>Chelatococcaceae</taxon>
        <taxon>Pseudochelatococcus</taxon>
    </lineage>
</organism>
<evidence type="ECO:0000256" key="2">
    <source>
        <dbReference type="PROSITE-ProRule" id="PRU00339"/>
    </source>
</evidence>
<sequence length="245" mass="26063">MTIWFIFAFMTGAVVLAVLVPLSRQRAAVAIVDDAAFFRSQIADIDSEAARGLMPAAEVESARAEAGRRLLRAVAQTPAESDQKGEPALRRRRAASAIAVSLIPLVALTVYGTLGQPHVADAPLAARLKVDPGRDPDIGEVIARIEGHLARQADDWRGWELLAPVYMRMGRFEQAAHAFRETIRHDGETAQRLSGLGEALVMADGGIVSADARLAFERALALDPASDAAAYYLGVVAGQDGTAAP</sequence>
<keyword evidence="3" id="KW-0812">Transmembrane</keyword>
<name>A0A7W5Z465_9HYPH</name>
<dbReference type="InterPro" id="IPR019734">
    <property type="entry name" value="TPR_rpt"/>
</dbReference>
<dbReference type="PROSITE" id="PS50005">
    <property type="entry name" value="TPR"/>
    <property type="match status" value="1"/>
</dbReference>
<dbReference type="InterPro" id="IPR017560">
    <property type="entry name" value="Cyt_c_biogenesis_CcmI"/>
</dbReference>
<feature type="repeat" description="TPR" evidence="2">
    <location>
        <begin position="156"/>
        <end position="189"/>
    </location>
</feature>
<dbReference type="GO" id="GO:0017004">
    <property type="term" value="P:cytochrome complex assembly"/>
    <property type="evidence" value="ECO:0007669"/>
    <property type="project" value="UniProtKB-KW"/>
</dbReference>
<evidence type="ECO:0000256" key="1">
    <source>
        <dbReference type="ARBA" id="ARBA00022748"/>
    </source>
</evidence>
<keyword evidence="2" id="KW-0802">TPR repeat</keyword>
<reference evidence="4 5" key="1">
    <citation type="submission" date="2020-08" db="EMBL/GenBank/DDBJ databases">
        <title>Genomic Encyclopedia of Type Strains, Phase IV (KMG-IV): sequencing the most valuable type-strain genomes for metagenomic binning, comparative biology and taxonomic classification.</title>
        <authorList>
            <person name="Goeker M."/>
        </authorList>
    </citation>
    <scope>NUCLEOTIDE SEQUENCE [LARGE SCALE GENOMIC DNA]</scope>
    <source>
        <strain evidence="4 5">DSM 28760</strain>
    </source>
</reference>
<proteinExistence type="predicted"/>
<dbReference type="NCBIfam" id="TIGR03142">
    <property type="entry name" value="cytochro_ccmI"/>
    <property type="match status" value="1"/>
</dbReference>
<feature type="transmembrane region" description="Helical" evidence="3">
    <location>
        <begin position="6"/>
        <end position="22"/>
    </location>
</feature>
<dbReference type="Gene3D" id="1.25.40.10">
    <property type="entry name" value="Tetratricopeptide repeat domain"/>
    <property type="match status" value="1"/>
</dbReference>
<evidence type="ECO:0000256" key="3">
    <source>
        <dbReference type="SAM" id="Phobius"/>
    </source>
</evidence>
<accession>A0A7W5Z465</accession>
<keyword evidence="3" id="KW-0472">Membrane</keyword>
<keyword evidence="1" id="KW-0201">Cytochrome c-type biogenesis</keyword>
<dbReference type="Proteomes" id="UP000537592">
    <property type="component" value="Unassembled WGS sequence"/>
</dbReference>
<feature type="transmembrane region" description="Helical" evidence="3">
    <location>
        <begin position="94"/>
        <end position="114"/>
    </location>
</feature>
<protein>
    <submittedName>
        <fullName evidence="4">Cytochrome c-type biogenesis protein CcmI</fullName>
    </submittedName>
</protein>
<dbReference type="InterPro" id="IPR011990">
    <property type="entry name" value="TPR-like_helical_dom_sf"/>
</dbReference>
<dbReference type="EMBL" id="JACICC010000004">
    <property type="protein sequence ID" value="MBB3809831.1"/>
    <property type="molecule type" value="Genomic_DNA"/>
</dbReference>
<keyword evidence="3" id="KW-1133">Transmembrane helix</keyword>
<dbReference type="AlphaFoldDB" id="A0A7W5Z465"/>
<dbReference type="RefSeq" id="WP_183752344.1">
    <property type="nucleotide sequence ID" value="NZ_JACICC010000004.1"/>
</dbReference>
<evidence type="ECO:0000313" key="5">
    <source>
        <dbReference type="Proteomes" id="UP000537592"/>
    </source>
</evidence>
<gene>
    <name evidence="4" type="ORF">FHS81_001919</name>
</gene>
<dbReference type="SUPFAM" id="SSF48452">
    <property type="entry name" value="TPR-like"/>
    <property type="match status" value="1"/>
</dbReference>